<dbReference type="PRINTS" id="PR00084">
    <property type="entry name" value="MTLDHDRGNASE"/>
</dbReference>
<dbReference type="Gene3D" id="3.40.50.720">
    <property type="entry name" value="NAD(P)-binding Rossmann-like Domain"/>
    <property type="match status" value="1"/>
</dbReference>
<dbReference type="InterPro" id="IPR000669">
    <property type="entry name" value="Mannitol_DH"/>
</dbReference>
<dbReference type="GO" id="GO:0005829">
    <property type="term" value="C:cytosol"/>
    <property type="evidence" value="ECO:0007669"/>
    <property type="project" value="TreeGrafter"/>
</dbReference>
<accession>A0A7X9RJS4</accession>
<evidence type="ECO:0000313" key="4">
    <source>
        <dbReference type="EMBL" id="NME44801.1"/>
    </source>
</evidence>
<protein>
    <recommendedName>
        <fullName evidence="3">Mannitol dehydrogenase N-terminal domain-containing protein</fullName>
    </recommendedName>
</protein>
<keyword evidence="1" id="KW-0560">Oxidoreductase</keyword>
<dbReference type="Proteomes" id="UP000540014">
    <property type="component" value="Unassembled WGS sequence"/>
</dbReference>
<gene>
    <name evidence="4" type="ORF">HF861_07885</name>
</gene>
<dbReference type="SUPFAM" id="SSF51735">
    <property type="entry name" value="NAD(P)-binding Rossmann-fold domains"/>
    <property type="match status" value="1"/>
</dbReference>
<dbReference type="SUPFAM" id="SSF48179">
    <property type="entry name" value="6-phosphogluconate dehydrogenase C-terminal domain-like"/>
    <property type="match status" value="1"/>
</dbReference>
<dbReference type="InterPro" id="IPR036291">
    <property type="entry name" value="NAD(P)-bd_dom_sf"/>
</dbReference>
<dbReference type="GO" id="GO:0008926">
    <property type="term" value="F:mannitol-1-phosphate 5-dehydrogenase activity"/>
    <property type="evidence" value="ECO:0007669"/>
    <property type="project" value="UniProtKB-EC"/>
</dbReference>
<dbReference type="InterPro" id="IPR008927">
    <property type="entry name" value="6-PGluconate_DH-like_C_sf"/>
</dbReference>
<proteinExistence type="predicted"/>
<feature type="domain" description="Mannitol dehydrogenase N-terminal" evidence="3">
    <location>
        <begin position="4"/>
        <end position="188"/>
    </location>
</feature>
<reference evidence="4 5" key="1">
    <citation type="submission" date="2020-04" db="EMBL/GenBank/DDBJ databases">
        <authorList>
            <person name="Hitch T.C.A."/>
            <person name="Wylensek D."/>
            <person name="Clavel T."/>
        </authorList>
    </citation>
    <scope>NUCLEOTIDE SEQUENCE [LARGE SCALE GENOMIC DNA]</scope>
    <source>
        <strain evidence="4 5">BSM-383-APC-22F</strain>
    </source>
</reference>
<dbReference type="RefSeq" id="WP_168965759.1">
    <property type="nucleotide sequence ID" value="NZ_JABAFR010000018.1"/>
</dbReference>
<dbReference type="EMBL" id="JABAFR010000018">
    <property type="protein sequence ID" value="NME44801.1"/>
    <property type="molecule type" value="Genomic_DNA"/>
</dbReference>
<dbReference type="Gene3D" id="1.10.1040.10">
    <property type="entry name" value="N-(1-d-carboxylethyl)-l-norvaline Dehydrogenase, domain 2"/>
    <property type="match status" value="1"/>
</dbReference>
<evidence type="ECO:0000259" key="3">
    <source>
        <dbReference type="Pfam" id="PF01232"/>
    </source>
</evidence>
<name>A0A7X9RJS4_9FIRM</name>
<evidence type="ECO:0000256" key="1">
    <source>
        <dbReference type="ARBA" id="ARBA00023002"/>
    </source>
</evidence>
<organism evidence="4 5">
    <name type="scientific">Faecalicoccus pleomorphus</name>
    <dbReference type="NCBI Taxonomy" id="1323"/>
    <lineage>
        <taxon>Bacteria</taxon>
        <taxon>Bacillati</taxon>
        <taxon>Bacillota</taxon>
        <taxon>Erysipelotrichia</taxon>
        <taxon>Erysipelotrichales</taxon>
        <taxon>Erysipelotrichaceae</taxon>
        <taxon>Faecalicoccus</taxon>
    </lineage>
</organism>
<evidence type="ECO:0000256" key="2">
    <source>
        <dbReference type="ARBA" id="ARBA00048615"/>
    </source>
</evidence>
<evidence type="ECO:0000313" key="5">
    <source>
        <dbReference type="Proteomes" id="UP000540014"/>
    </source>
</evidence>
<dbReference type="PANTHER" id="PTHR30524:SF0">
    <property type="entry name" value="ALTRONATE OXIDOREDUCTASE-RELATED"/>
    <property type="match status" value="1"/>
</dbReference>
<comment type="caution">
    <text evidence="4">The sequence shown here is derived from an EMBL/GenBank/DDBJ whole genome shotgun (WGS) entry which is preliminary data.</text>
</comment>
<dbReference type="AlphaFoldDB" id="A0A7X9RJS4"/>
<dbReference type="Pfam" id="PF01232">
    <property type="entry name" value="Mannitol_dh"/>
    <property type="match status" value="1"/>
</dbReference>
<sequence length="366" mass="42638">MKPAVHFGAGALGRGLVIPILVQSGQKVVAVDTNSNLLSKLKEQKGYQLHISDDENNPYQFIPLYNSLNSVEENAEVIETVRQADIVTTAVRRQNLKYVAPVIYEAWKNQDCKNKQVICCENVENAGSIFRELLDKYLKTDEEKENFKNIQIPDTIVDRICAMSDDYTITSEIFHECSVDRTQDPDTHLEFIPSIDNIKGHFYRKRYLMNSYADAISFLGLEKELLYLYEAAQNEEINQYIEKTIRLYFKLLEVKYDIPREESEHWFTLYRKRLSNSNIPRELNTVARNLWDKLTLQERFVCPLMELKEIGIDVIDALRSIVRMIEINSKYQNEALSKEAISLRLEKLWCKNSIGNELYKEIMTLI</sequence>
<dbReference type="InterPro" id="IPR013131">
    <property type="entry name" value="Mannitol_DH_N"/>
</dbReference>
<dbReference type="PANTHER" id="PTHR30524">
    <property type="entry name" value="MANNITOL-1-PHOSPHATE 5-DEHYDROGENASE"/>
    <property type="match status" value="1"/>
</dbReference>
<dbReference type="InterPro" id="IPR013328">
    <property type="entry name" value="6PGD_dom2"/>
</dbReference>
<comment type="catalytic activity">
    <reaction evidence="2">
        <text>D-mannitol 1-phosphate + NAD(+) = beta-D-fructose 6-phosphate + NADH + H(+)</text>
        <dbReference type="Rhea" id="RHEA:19661"/>
        <dbReference type="ChEBI" id="CHEBI:15378"/>
        <dbReference type="ChEBI" id="CHEBI:57540"/>
        <dbReference type="ChEBI" id="CHEBI:57634"/>
        <dbReference type="ChEBI" id="CHEBI:57945"/>
        <dbReference type="ChEBI" id="CHEBI:61381"/>
        <dbReference type="EC" id="1.1.1.17"/>
    </reaction>
</comment>
<dbReference type="GO" id="GO:0019592">
    <property type="term" value="P:mannitol catabolic process"/>
    <property type="evidence" value="ECO:0007669"/>
    <property type="project" value="TreeGrafter"/>
</dbReference>